<dbReference type="EMBL" id="BMAW01080403">
    <property type="protein sequence ID" value="GFU19438.1"/>
    <property type="molecule type" value="Genomic_DNA"/>
</dbReference>
<accession>A0A8X6QDE6</accession>
<gene>
    <name evidence="1" type="primary">AVEN_7114_1</name>
    <name evidence="1" type="ORF">NPIL_532381</name>
</gene>
<evidence type="ECO:0000313" key="2">
    <source>
        <dbReference type="Proteomes" id="UP000887013"/>
    </source>
</evidence>
<comment type="caution">
    <text evidence="1">The sequence shown here is derived from an EMBL/GenBank/DDBJ whole genome shotgun (WGS) entry which is preliminary data.</text>
</comment>
<dbReference type="Proteomes" id="UP000887013">
    <property type="component" value="Unassembled WGS sequence"/>
</dbReference>
<reference evidence="1" key="1">
    <citation type="submission" date="2020-08" db="EMBL/GenBank/DDBJ databases">
        <title>Multicomponent nature underlies the extraordinary mechanical properties of spider dragline silk.</title>
        <authorList>
            <person name="Kono N."/>
            <person name="Nakamura H."/>
            <person name="Mori M."/>
            <person name="Yoshida Y."/>
            <person name="Ohtoshi R."/>
            <person name="Malay A.D."/>
            <person name="Moran D.A.P."/>
            <person name="Tomita M."/>
            <person name="Numata K."/>
            <person name="Arakawa K."/>
        </authorList>
    </citation>
    <scope>NUCLEOTIDE SEQUENCE</scope>
</reference>
<proteinExistence type="predicted"/>
<evidence type="ECO:0000313" key="1">
    <source>
        <dbReference type="EMBL" id="GFU19438.1"/>
    </source>
</evidence>
<keyword evidence="2" id="KW-1185">Reference proteome</keyword>
<protein>
    <submittedName>
        <fullName evidence="1">Uncharacterized protein</fullName>
    </submittedName>
</protein>
<organism evidence="1 2">
    <name type="scientific">Nephila pilipes</name>
    <name type="common">Giant wood spider</name>
    <name type="synonym">Nephila maculata</name>
    <dbReference type="NCBI Taxonomy" id="299642"/>
    <lineage>
        <taxon>Eukaryota</taxon>
        <taxon>Metazoa</taxon>
        <taxon>Ecdysozoa</taxon>
        <taxon>Arthropoda</taxon>
        <taxon>Chelicerata</taxon>
        <taxon>Arachnida</taxon>
        <taxon>Araneae</taxon>
        <taxon>Araneomorphae</taxon>
        <taxon>Entelegynae</taxon>
        <taxon>Araneoidea</taxon>
        <taxon>Nephilidae</taxon>
        <taxon>Nephila</taxon>
    </lineage>
</organism>
<sequence length="188" mass="21072">MRALTLGYPGANYKKEKVGLKLVEVEGRKQPIIVVDPSLKACRLKKVHPVYVEYRVLSVNKKFPSSLVEISTSSVKSYFVRIYASSQISSILGDLFYSNRMNTLMGVPVKLHVQHAQAYDIPLLPDKTAELLNLPKGSDISAIPTMLHLRSIFLPSFKGEDVIITADIPMHFKWTTEKLNLLSSNTVK</sequence>
<dbReference type="AlphaFoldDB" id="A0A8X6QDE6"/>
<dbReference type="OrthoDB" id="428658at2759"/>
<name>A0A8X6QDE6_NEPPI</name>